<feature type="transmembrane region" description="Helical" evidence="1">
    <location>
        <begin position="27"/>
        <end position="46"/>
    </location>
</feature>
<evidence type="ECO:0000256" key="1">
    <source>
        <dbReference type="SAM" id="Phobius"/>
    </source>
</evidence>
<keyword evidence="1" id="KW-1133">Transmembrane helix</keyword>
<dbReference type="RefSeq" id="WP_134158760.1">
    <property type="nucleotide sequence ID" value="NZ_SORF01000003.1"/>
</dbReference>
<comment type="caution">
    <text evidence="2">The sequence shown here is derived from an EMBL/GenBank/DDBJ whole genome shotgun (WGS) entry which is preliminary data.</text>
</comment>
<feature type="transmembrane region" description="Helical" evidence="1">
    <location>
        <begin position="185"/>
        <end position="203"/>
    </location>
</feature>
<feature type="transmembrane region" description="Helical" evidence="1">
    <location>
        <begin position="117"/>
        <end position="135"/>
    </location>
</feature>
<keyword evidence="3" id="KW-1185">Reference proteome</keyword>
<dbReference type="EMBL" id="SORF01000003">
    <property type="protein sequence ID" value="TDY50017.1"/>
    <property type="molecule type" value="Genomic_DNA"/>
</dbReference>
<feature type="transmembrane region" description="Helical" evidence="1">
    <location>
        <begin position="155"/>
        <end position="173"/>
    </location>
</feature>
<sequence>MSSETGFALLIARDIRRSMSSGKPNRHWRLVYAAAAVLALAVVATYESTQHTMVLSSITPVWTISFYIPIISFGFPMALVMNEWRQNTVGWWLTLPLPRFQLAAAKCLAGVGKAARVTLWTFLGISVLGIYASIVSTHRLDISSSLAFLAAGLRWNLFLLCLCPFTSSLGLVFGTMRQSRWRPALPIAWAACAIGWSIGNKGGKNWNTKNLLGLGHGMITSEALLHVAIAIVASWLLAVLFIWFAAYLLERQTNL</sequence>
<name>A0A4R8LTG0_9BACL</name>
<evidence type="ECO:0008006" key="4">
    <source>
        <dbReference type="Google" id="ProtNLM"/>
    </source>
</evidence>
<dbReference type="Proteomes" id="UP000294581">
    <property type="component" value="Unassembled WGS sequence"/>
</dbReference>
<feature type="transmembrane region" description="Helical" evidence="1">
    <location>
        <begin position="223"/>
        <end position="249"/>
    </location>
</feature>
<dbReference type="AlphaFoldDB" id="A0A4R8LTG0"/>
<keyword evidence="1" id="KW-0812">Transmembrane</keyword>
<proteinExistence type="predicted"/>
<organism evidence="2 3">
    <name type="scientific">Alicyclobacillus sacchari</name>
    <dbReference type="NCBI Taxonomy" id="392010"/>
    <lineage>
        <taxon>Bacteria</taxon>
        <taxon>Bacillati</taxon>
        <taxon>Bacillota</taxon>
        <taxon>Bacilli</taxon>
        <taxon>Bacillales</taxon>
        <taxon>Alicyclobacillaceae</taxon>
        <taxon>Alicyclobacillus</taxon>
    </lineage>
</organism>
<reference evidence="2 3" key="1">
    <citation type="submission" date="2019-03" db="EMBL/GenBank/DDBJ databases">
        <title>Genomic Encyclopedia of Type Strains, Phase IV (KMG-IV): sequencing the most valuable type-strain genomes for metagenomic binning, comparative biology and taxonomic classification.</title>
        <authorList>
            <person name="Goeker M."/>
        </authorList>
    </citation>
    <scope>NUCLEOTIDE SEQUENCE [LARGE SCALE GENOMIC DNA]</scope>
    <source>
        <strain evidence="2 3">DSM 17974</strain>
    </source>
</reference>
<evidence type="ECO:0000313" key="3">
    <source>
        <dbReference type="Proteomes" id="UP000294581"/>
    </source>
</evidence>
<protein>
    <recommendedName>
        <fullName evidence="4">ABC-2 type transport system permease protein</fullName>
    </recommendedName>
</protein>
<gene>
    <name evidence="2" type="ORF">C7445_10360</name>
</gene>
<keyword evidence="1" id="KW-0472">Membrane</keyword>
<dbReference type="OrthoDB" id="2373063at2"/>
<feature type="transmembrane region" description="Helical" evidence="1">
    <location>
        <begin position="58"/>
        <end position="80"/>
    </location>
</feature>
<evidence type="ECO:0000313" key="2">
    <source>
        <dbReference type="EMBL" id="TDY50017.1"/>
    </source>
</evidence>
<accession>A0A4R8LTG0</accession>